<dbReference type="Proteomes" id="UP000605253">
    <property type="component" value="Unassembled WGS sequence"/>
</dbReference>
<protein>
    <submittedName>
        <fullName evidence="2">DUF368 domain-containing protein</fullName>
    </submittedName>
</protein>
<dbReference type="PANTHER" id="PTHR37308:SF1">
    <property type="entry name" value="POLYPRENYL-PHOSPHATE TRANSPORTER"/>
    <property type="match status" value="1"/>
</dbReference>
<feature type="transmembrane region" description="Helical" evidence="1">
    <location>
        <begin position="218"/>
        <end position="241"/>
    </location>
</feature>
<feature type="transmembrane region" description="Helical" evidence="1">
    <location>
        <begin position="150"/>
        <end position="178"/>
    </location>
</feature>
<feature type="transmembrane region" description="Helical" evidence="1">
    <location>
        <begin position="67"/>
        <end position="87"/>
    </location>
</feature>
<proteinExistence type="predicted"/>
<keyword evidence="1" id="KW-0812">Transmembrane</keyword>
<feature type="transmembrane region" description="Helical" evidence="1">
    <location>
        <begin position="193"/>
        <end position="211"/>
    </location>
</feature>
<feature type="transmembrane region" description="Helical" evidence="1">
    <location>
        <begin position="122"/>
        <end position="138"/>
    </location>
</feature>
<feature type="transmembrane region" description="Helical" evidence="1">
    <location>
        <begin position="6"/>
        <end position="30"/>
    </location>
</feature>
<feature type="transmembrane region" description="Helical" evidence="1">
    <location>
        <begin position="261"/>
        <end position="281"/>
    </location>
</feature>
<accession>A0A917FTU3</accession>
<organism evidence="2 3">
    <name type="scientific">Marinicella pacifica</name>
    <dbReference type="NCBI Taxonomy" id="1171543"/>
    <lineage>
        <taxon>Bacteria</taxon>
        <taxon>Pseudomonadati</taxon>
        <taxon>Pseudomonadota</taxon>
        <taxon>Gammaproteobacteria</taxon>
        <taxon>Lysobacterales</taxon>
        <taxon>Marinicellaceae</taxon>
        <taxon>Marinicella</taxon>
    </lineage>
</organism>
<evidence type="ECO:0000256" key="1">
    <source>
        <dbReference type="SAM" id="Phobius"/>
    </source>
</evidence>
<reference evidence="2" key="2">
    <citation type="submission" date="2020-09" db="EMBL/GenBank/DDBJ databases">
        <authorList>
            <person name="Sun Q."/>
            <person name="Zhou Y."/>
        </authorList>
    </citation>
    <scope>NUCLEOTIDE SEQUENCE</scope>
    <source>
        <strain evidence="2">CGMCC 1.12181</strain>
    </source>
</reference>
<feature type="transmembrane region" description="Helical" evidence="1">
    <location>
        <begin position="96"/>
        <end position="116"/>
    </location>
</feature>
<name>A0A917FTU3_9GAMM</name>
<dbReference type="EMBL" id="BMEO01000012">
    <property type="protein sequence ID" value="GGG00803.1"/>
    <property type="molecule type" value="Genomic_DNA"/>
</dbReference>
<dbReference type="InterPro" id="IPR007163">
    <property type="entry name" value="VCA0040-like"/>
</dbReference>
<evidence type="ECO:0000313" key="2">
    <source>
        <dbReference type="EMBL" id="GGG00803.1"/>
    </source>
</evidence>
<dbReference type="PANTHER" id="PTHR37308">
    <property type="entry name" value="INTEGRAL MEMBRANE PROTEIN"/>
    <property type="match status" value="1"/>
</dbReference>
<gene>
    <name evidence="2" type="ORF">GCM10011365_22620</name>
</gene>
<reference evidence="2" key="1">
    <citation type="journal article" date="2014" name="Int. J. Syst. Evol. Microbiol.">
        <title>Complete genome sequence of Corynebacterium casei LMG S-19264T (=DSM 44701T), isolated from a smear-ripened cheese.</title>
        <authorList>
            <consortium name="US DOE Joint Genome Institute (JGI-PGF)"/>
            <person name="Walter F."/>
            <person name="Albersmeier A."/>
            <person name="Kalinowski J."/>
            <person name="Ruckert C."/>
        </authorList>
    </citation>
    <scope>NUCLEOTIDE SEQUENCE</scope>
    <source>
        <strain evidence="2">CGMCC 1.12181</strain>
    </source>
</reference>
<keyword evidence="1" id="KW-1133">Transmembrane helix</keyword>
<comment type="caution">
    <text evidence="2">The sequence shown here is derived from an EMBL/GenBank/DDBJ whole genome shotgun (WGS) entry which is preliminary data.</text>
</comment>
<dbReference type="Pfam" id="PF04018">
    <property type="entry name" value="VCA0040-like"/>
    <property type="match status" value="1"/>
</dbReference>
<dbReference type="RefSeq" id="WP_188365862.1">
    <property type="nucleotide sequence ID" value="NZ_BAABJF010000009.1"/>
</dbReference>
<keyword evidence="3" id="KW-1185">Reference proteome</keyword>
<evidence type="ECO:0000313" key="3">
    <source>
        <dbReference type="Proteomes" id="UP000605253"/>
    </source>
</evidence>
<dbReference type="AlphaFoldDB" id="A0A917FTU3"/>
<keyword evidence="1" id="KW-0472">Membrane</keyword>
<sequence>MMYLWVYLKGLLMGVADVVPGVSGGTLALITGIYERLIKAIARVDGVFFSYLVQFKINRAWRHLDGWFLLALFGGILTAVFLFAGLLSHLLVTRPVLTWAFFLGLIVAAAVLLVVAENSKNPLYWIWLVVGVVSGYLLSTKTLFSLPVGYAGIFLAGMIAVSAMILPGISGSLLLVLLGKYTVLLEAVHQREWLILMIFAVGALLGLLLFSKLLKCLLVHYHTGMIYFLSGLMLGTVFKVWPWKSKIDVNLWPWQHSEPQYLMSGLMIFAGVVVVSGLFYWGRKTKQA</sequence>